<proteinExistence type="predicted"/>
<dbReference type="EMBL" id="GBXM01044916">
    <property type="protein sequence ID" value="JAH63661.1"/>
    <property type="molecule type" value="Transcribed_RNA"/>
</dbReference>
<name>A0A0E9UCW9_ANGAN</name>
<reference evidence="1" key="1">
    <citation type="submission" date="2014-11" db="EMBL/GenBank/DDBJ databases">
        <authorList>
            <person name="Amaro Gonzalez C."/>
        </authorList>
    </citation>
    <scope>NUCLEOTIDE SEQUENCE</scope>
</reference>
<evidence type="ECO:0000313" key="1">
    <source>
        <dbReference type="EMBL" id="JAH63661.1"/>
    </source>
</evidence>
<protein>
    <submittedName>
        <fullName evidence="1">Uncharacterized protein</fullName>
    </submittedName>
</protein>
<sequence>MWSTSQLVRKYSALIHFNSRKE</sequence>
<organism evidence="1">
    <name type="scientific">Anguilla anguilla</name>
    <name type="common">European freshwater eel</name>
    <name type="synonym">Muraena anguilla</name>
    <dbReference type="NCBI Taxonomy" id="7936"/>
    <lineage>
        <taxon>Eukaryota</taxon>
        <taxon>Metazoa</taxon>
        <taxon>Chordata</taxon>
        <taxon>Craniata</taxon>
        <taxon>Vertebrata</taxon>
        <taxon>Euteleostomi</taxon>
        <taxon>Actinopterygii</taxon>
        <taxon>Neopterygii</taxon>
        <taxon>Teleostei</taxon>
        <taxon>Anguilliformes</taxon>
        <taxon>Anguillidae</taxon>
        <taxon>Anguilla</taxon>
    </lineage>
</organism>
<reference evidence="1" key="2">
    <citation type="journal article" date="2015" name="Fish Shellfish Immunol.">
        <title>Early steps in the European eel (Anguilla anguilla)-Vibrio vulnificus interaction in the gills: Role of the RtxA13 toxin.</title>
        <authorList>
            <person name="Callol A."/>
            <person name="Pajuelo D."/>
            <person name="Ebbesson L."/>
            <person name="Teles M."/>
            <person name="MacKenzie S."/>
            <person name="Amaro C."/>
        </authorList>
    </citation>
    <scope>NUCLEOTIDE SEQUENCE</scope>
</reference>
<dbReference type="AlphaFoldDB" id="A0A0E9UCW9"/>
<accession>A0A0E9UCW9</accession>